<comment type="catalytic activity">
    <reaction evidence="9">
        <text>L-threonyl-[protein] + ATP = O-phospho-L-threonyl-[protein] + ADP + H(+)</text>
        <dbReference type="Rhea" id="RHEA:46608"/>
        <dbReference type="Rhea" id="RHEA-COMP:11060"/>
        <dbReference type="Rhea" id="RHEA-COMP:11605"/>
        <dbReference type="ChEBI" id="CHEBI:15378"/>
        <dbReference type="ChEBI" id="CHEBI:30013"/>
        <dbReference type="ChEBI" id="CHEBI:30616"/>
        <dbReference type="ChEBI" id="CHEBI:61977"/>
        <dbReference type="ChEBI" id="CHEBI:456216"/>
        <dbReference type="EC" id="2.7.11.1"/>
    </reaction>
</comment>
<dbReference type="OrthoDB" id="4062651at2759"/>
<dbReference type="InterPro" id="IPR011009">
    <property type="entry name" value="Kinase-like_dom_sf"/>
</dbReference>
<evidence type="ECO:0000313" key="16">
    <source>
        <dbReference type="Proteomes" id="UP000011083"/>
    </source>
</evidence>
<dbReference type="Pfam" id="PF07714">
    <property type="entry name" value="PK_Tyr_Ser-Thr"/>
    <property type="match status" value="2"/>
</dbReference>
<evidence type="ECO:0000256" key="4">
    <source>
        <dbReference type="ARBA" id="ARBA00022527"/>
    </source>
</evidence>
<dbReference type="CDD" id="cd13999">
    <property type="entry name" value="STKc_MAP3K-like"/>
    <property type="match status" value="2"/>
</dbReference>
<feature type="domain" description="Protein kinase" evidence="14">
    <location>
        <begin position="1381"/>
        <end position="1640"/>
    </location>
</feature>
<dbReference type="FunFam" id="3.30.200.20:FF:000060">
    <property type="entry name" value="Serine/threonine-protein kinase isoform 1"/>
    <property type="match status" value="2"/>
</dbReference>
<dbReference type="Pfam" id="PF12849">
    <property type="entry name" value="PBP_like_2"/>
    <property type="match status" value="2"/>
</dbReference>
<dbReference type="Pfam" id="PF00211">
    <property type="entry name" value="Guanylate_cyc"/>
    <property type="match status" value="1"/>
</dbReference>
<evidence type="ECO:0000256" key="2">
    <source>
        <dbReference type="ARBA" id="ARBA00005843"/>
    </source>
</evidence>
<keyword evidence="4 15" id="KW-0723">Serine/threonine-protein kinase</keyword>
<feature type="transmembrane region" description="Helical" evidence="13">
    <location>
        <begin position="730"/>
        <end position="755"/>
    </location>
</feature>
<dbReference type="InterPro" id="IPR001054">
    <property type="entry name" value="A/G_cyclase"/>
</dbReference>
<dbReference type="SUPFAM" id="SSF55073">
    <property type="entry name" value="Nucleotide cyclase"/>
    <property type="match status" value="1"/>
</dbReference>
<evidence type="ECO:0000256" key="13">
    <source>
        <dbReference type="SAM" id="Phobius"/>
    </source>
</evidence>
<dbReference type="PROSITE" id="PS00108">
    <property type="entry name" value="PROTEIN_KINASE_ST"/>
    <property type="match status" value="2"/>
</dbReference>
<feature type="compositionally biased region" description="Basic and acidic residues" evidence="12">
    <location>
        <begin position="1079"/>
        <end position="1092"/>
    </location>
</feature>
<proteinExistence type="inferred from homology"/>
<reference evidence="15 16" key="1">
    <citation type="journal article" date="2013" name="Genome Biol.">
        <title>Genome of Acanthamoeba castellanii highlights extensive lateral gene transfer and early evolution of tyrosine kinase signaling.</title>
        <authorList>
            <person name="Clarke M."/>
            <person name="Lohan A.J."/>
            <person name="Liu B."/>
            <person name="Lagkouvardos I."/>
            <person name="Roy S."/>
            <person name="Zafar N."/>
            <person name="Bertelli C."/>
            <person name="Schilde C."/>
            <person name="Kianianmomeni A."/>
            <person name="Burglin T.R."/>
            <person name="Frech C."/>
            <person name="Turcotte B."/>
            <person name="Kopec K.O."/>
            <person name="Synnott J.M."/>
            <person name="Choo C."/>
            <person name="Paponov I."/>
            <person name="Finkler A."/>
            <person name="Soon Heng Tan C."/>
            <person name="Hutchins A.P."/>
            <person name="Weinmeier T."/>
            <person name="Rattei T."/>
            <person name="Chu J.S."/>
            <person name="Gimenez G."/>
            <person name="Irimia M."/>
            <person name="Rigden D.J."/>
            <person name="Fitzpatrick D.A."/>
            <person name="Lorenzo-Morales J."/>
            <person name="Bateman A."/>
            <person name="Chiu C.H."/>
            <person name="Tang P."/>
            <person name="Hegemann P."/>
            <person name="Fromm H."/>
            <person name="Raoult D."/>
            <person name="Greub G."/>
            <person name="Miranda-Saavedra D."/>
            <person name="Chen N."/>
            <person name="Nash P."/>
            <person name="Ginger M.L."/>
            <person name="Horn M."/>
            <person name="Schaap P."/>
            <person name="Caler L."/>
            <person name="Loftus B."/>
        </authorList>
    </citation>
    <scope>NUCLEOTIDE SEQUENCE [LARGE SCALE GENOMIC DNA]</scope>
    <source>
        <strain evidence="15 16">Neff</strain>
    </source>
</reference>
<evidence type="ECO:0000256" key="10">
    <source>
        <dbReference type="ARBA" id="ARBA00048679"/>
    </source>
</evidence>
<evidence type="ECO:0000256" key="12">
    <source>
        <dbReference type="SAM" id="MobiDB-lite"/>
    </source>
</evidence>
<keyword evidence="16" id="KW-1185">Reference proteome</keyword>
<dbReference type="Proteomes" id="UP000011083">
    <property type="component" value="Unassembled WGS sequence"/>
</dbReference>
<dbReference type="SUPFAM" id="SSF53850">
    <property type="entry name" value="Periplasmic binding protein-like II"/>
    <property type="match status" value="2"/>
</dbReference>
<dbReference type="InterPro" id="IPR000719">
    <property type="entry name" value="Prot_kinase_dom"/>
</dbReference>
<feature type="binding site" evidence="11">
    <location>
        <position position="800"/>
    </location>
    <ligand>
        <name>ATP</name>
        <dbReference type="ChEBI" id="CHEBI:30616"/>
    </ligand>
</feature>
<keyword evidence="13" id="KW-0472">Membrane</keyword>
<keyword evidence="13" id="KW-0812">Transmembrane</keyword>
<dbReference type="InterPro" id="IPR001245">
    <property type="entry name" value="Ser-Thr/Tyr_kinase_cat_dom"/>
</dbReference>
<dbReference type="GO" id="GO:0016020">
    <property type="term" value="C:membrane"/>
    <property type="evidence" value="ECO:0007669"/>
    <property type="project" value="UniProtKB-SubCell"/>
</dbReference>
<dbReference type="PANTHER" id="PTHR44329">
    <property type="entry name" value="SERINE/THREONINE-PROTEIN KINASE TNNI3K-RELATED"/>
    <property type="match status" value="1"/>
</dbReference>
<dbReference type="PROSITE" id="PS50011">
    <property type="entry name" value="PROTEIN_KINASE_DOM"/>
    <property type="match status" value="2"/>
</dbReference>
<comment type="catalytic activity">
    <reaction evidence="10">
        <text>L-seryl-[protein] + ATP = O-phospho-L-seryl-[protein] + ADP + H(+)</text>
        <dbReference type="Rhea" id="RHEA:17989"/>
        <dbReference type="Rhea" id="RHEA-COMP:9863"/>
        <dbReference type="Rhea" id="RHEA-COMP:11604"/>
        <dbReference type="ChEBI" id="CHEBI:15378"/>
        <dbReference type="ChEBI" id="CHEBI:29999"/>
        <dbReference type="ChEBI" id="CHEBI:30616"/>
        <dbReference type="ChEBI" id="CHEBI:83421"/>
        <dbReference type="ChEBI" id="CHEBI:456216"/>
        <dbReference type="EC" id="2.7.11.1"/>
    </reaction>
</comment>
<feature type="region of interest" description="Disordered" evidence="12">
    <location>
        <begin position="1054"/>
        <end position="1114"/>
    </location>
</feature>
<evidence type="ECO:0000256" key="8">
    <source>
        <dbReference type="ARBA" id="ARBA00022840"/>
    </source>
</evidence>
<evidence type="ECO:0000256" key="1">
    <source>
        <dbReference type="ARBA" id="ARBA00004167"/>
    </source>
</evidence>
<dbReference type="SMART" id="SM00044">
    <property type="entry name" value="CYCc"/>
    <property type="match status" value="1"/>
</dbReference>
<dbReference type="Gene3D" id="3.30.70.1230">
    <property type="entry name" value="Nucleotide cyclase"/>
    <property type="match status" value="1"/>
</dbReference>
<dbReference type="GO" id="GO:0035556">
    <property type="term" value="P:intracellular signal transduction"/>
    <property type="evidence" value="ECO:0007669"/>
    <property type="project" value="InterPro"/>
</dbReference>
<feature type="compositionally biased region" description="Acidic residues" evidence="12">
    <location>
        <begin position="1005"/>
        <end position="1015"/>
    </location>
</feature>
<feature type="region of interest" description="Disordered" evidence="12">
    <location>
        <begin position="1337"/>
        <end position="1360"/>
    </location>
</feature>
<dbReference type="PANTHER" id="PTHR44329:SF298">
    <property type="entry name" value="MIXED LINEAGE KINASE DOMAIN-LIKE PROTEIN"/>
    <property type="match status" value="1"/>
</dbReference>
<gene>
    <name evidence="15" type="ORF">ACA1_261400</name>
</gene>
<dbReference type="EC" id="2.7.11.1" evidence="3"/>
<dbReference type="GO" id="GO:0004674">
    <property type="term" value="F:protein serine/threonine kinase activity"/>
    <property type="evidence" value="ECO:0007669"/>
    <property type="project" value="UniProtKB-KW"/>
</dbReference>
<feature type="domain" description="Protein kinase" evidence="14">
    <location>
        <begin position="773"/>
        <end position="1050"/>
    </location>
</feature>
<dbReference type="InterPro" id="IPR024370">
    <property type="entry name" value="PBP_domain"/>
</dbReference>
<dbReference type="GeneID" id="14912083"/>
<keyword evidence="13" id="KW-1133">Transmembrane helix</keyword>
<dbReference type="KEGG" id="acan:ACA1_261400"/>
<comment type="similarity">
    <text evidence="2">Belongs to the protein kinase superfamily. TKL Ser/Thr protein kinase family.</text>
</comment>
<dbReference type="Gene3D" id="3.40.190.10">
    <property type="entry name" value="Periplasmic binding protein-like II"/>
    <property type="match status" value="4"/>
</dbReference>
<feature type="binding site" evidence="11">
    <location>
        <position position="1408"/>
    </location>
    <ligand>
        <name>ATP</name>
        <dbReference type="ChEBI" id="CHEBI:30616"/>
    </ligand>
</feature>
<dbReference type="Gene3D" id="3.30.200.20">
    <property type="entry name" value="Phosphorylase Kinase, domain 1"/>
    <property type="match status" value="2"/>
</dbReference>
<evidence type="ECO:0000256" key="5">
    <source>
        <dbReference type="ARBA" id="ARBA00022679"/>
    </source>
</evidence>
<dbReference type="GO" id="GO:0009190">
    <property type="term" value="P:cyclic nucleotide biosynthetic process"/>
    <property type="evidence" value="ECO:0007669"/>
    <property type="project" value="InterPro"/>
</dbReference>
<dbReference type="RefSeq" id="XP_004333733.1">
    <property type="nucleotide sequence ID" value="XM_004333685.1"/>
</dbReference>
<feature type="region of interest" description="Disordered" evidence="12">
    <location>
        <begin position="994"/>
        <end position="1016"/>
    </location>
</feature>
<accession>L8GF66</accession>
<dbReference type="InterPro" id="IPR008271">
    <property type="entry name" value="Ser/Thr_kinase_AS"/>
</dbReference>
<evidence type="ECO:0000256" key="9">
    <source>
        <dbReference type="ARBA" id="ARBA00047899"/>
    </source>
</evidence>
<keyword evidence="7 15" id="KW-0418">Kinase</keyword>
<dbReference type="PROSITE" id="PS00107">
    <property type="entry name" value="PROTEIN_KINASE_ATP"/>
    <property type="match status" value="2"/>
</dbReference>
<dbReference type="EMBL" id="KB008148">
    <property type="protein sequence ID" value="ELR11720.1"/>
    <property type="molecule type" value="Genomic_DNA"/>
</dbReference>
<dbReference type="InterPro" id="IPR029787">
    <property type="entry name" value="Nucleotide_cyclase"/>
</dbReference>
<dbReference type="SMART" id="SM00220">
    <property type="entry name" value="S_TKc"/>
    <property type="match status" value="2"/>
</dbReference>
<evidence type="ECO:0000313" key="15">
    <source>
        <dbReference type="EMBL" id="ELR11720.1"/>
    </source>
</evidence>
<dbReference type="STRING" id="1257118.L8GF66"/>
<evidence type="ECO:0000256" key="3">
    <source>
        <dbReference type="ARBA" id="ARBA00012513"/>
    </source>
</evidence>
<sequence>QLNGVGGLTHTSIYETWARDYRFVRDDISLVYQGMNDTDAMTAYTAGLADFWSTDRAITADDLPEIDQVIQFPVFAQALVIGYNVPAIASAGDPNLVMDRETISRIWTGAITMWNDSAIQALNPAVAARLPAEPITLGYGPDHRLAIMSVAKAALSSFSQEFRTAIAEANGSFALMAPAREGRAFDAGYSSSLRIEWMRAHPNCLLFLRYATAVGGGVRFVRIINKAGRQVEANTTSVQAAMAAHATQFAEGNVVADITDAEGLASWPFAYMNYVAVWKNWTTFDCTNSQELLGFLAWMLTNDEASQVVEGINFVPLDLSVRKSALELLNQVQCNGEGAFGKDYLIGTGPSLSVYTSWAVASGAQEGATIKFYLSNSLLAKNRMATNSVDFGATSNGLSEEWYASTEGLALTPVVVYAFAPGYNVPEVNNMMLVLDFETIASIYLNEITMWNDPRIQAINSPEVAAALPAQPITVITQSISSAITQLLTEMLSATVPRFAAAVGAAALVQFPVEDATNRSVTTADLEGVIPILSSRPYTFAFWDYQDLTLTRGVATAMIINPAGRAVSPTIEALQSALHDYADTHTNPQYAGILLGASEGSWPLATFGSFFYRQYKSGGDCSKARALADFLSWSQTNALAQKIAHRQKFALATEDARLMRRFLAQLKNLTCDGVPVSDLYNCIDANNLEICSSAGVCMRNECVCDSGRSGHYCESFLTDPASSDSIAPQIAGGAVAIGLALLCLLCAFIAVLVVVTRRRRRLDDDWEIDFDEVEIGPLLGAGGYGQVHKAVWKGTEVAVKMMASEKITKDMEKSFKDEVRVMTALRHPNVVLFMAASTKPPKMCIVMEFMALGSLFDLLHNELVGDIEFALKGKMAYQAAKGMHFLHSSGIVHRDLKSLNLLLDAKWNVKVSDFGLTKFKADLDRHQNNNRGSGARDALGSVHWMAPEVLAESPDVDFALADVYSFGVILWELLTRREPYQGMTPTAVAVAVIRNNARPTTPERADDDDEGDDAPEEYRDLMTSCWDSNPALRPTFLEVMTRLAALHEVGSLRSSLLGSPSSPTTTCRLSSASYDDSDDRYSADSSDTDRGSPTRFGPGLVKSSASPPLPPLPPPVGDVTIVCTDVSRAASLWEFDAEAMRDATILHNHILRAALERHCGYEAVGCGGGGEGSFCVAFQRAADALAWCADVQRALLKVGWPEALLGHPGAGRVVFDADDRRQQRQVVFKGLRVRMGLHAGSPKVVRDPMTSRVDYGGPVVDAAARITAMAHGGQVVLSRSVYDQLSGAGTDAKARTQRLGKHVVGRSTKAMALYEFKVEELEGRQFAGLLSDNAAAEEADGRGRRRHSDSKTGHHREEGEEEATCLASANLCRWIIDWHEVQVGRQVGLGSYGVVYRGKWKGVDVAVKRFIKQKLDERRMLEFRAEVAFLSELHHPNIVLFIGACVKKPNLCIVTEFVKQGSLKDILANNGVKLTWKHKLKLLHGAALGINYLHSLRPIIIHRDLKPSNLLVDENMNVKVADFGFARIKEENATMTRCGTPCWTAPEIIRGEKYDERADVFSFGIIMWQVVTRKEPYAGRNFMGVSLDVLEGKRPQIPNDCQPADFIKTMTRCWRAERDKRPPMSSVVEMLADLLGHDPLAHAT</sequence>
<dbReference type="SUPFAM" id="SSF56112">
    <property type="entry name" value="Protein kinase-like (PK-like)"/>
    <property type="match status" value="2"/>
</dbReference>
<comment type="subcellular location">
    <subcellularLocation>
        <location evidence="1">Membrane</location>
        <topology evidence="1">Single-pass membrane protein</topology>
    </subcellularLocation>
</comment>
<feature type="compositionally biased region" description="Low complexity" evidence="12">
    <location>
        <begin position="1054"/>
        <end position="1074"/>
    </location>
</feature>
<dbReference type="PRINTS" id="PR00109">
    <property type="entry name" value="TYRKINASE"/>
</dbReference>
<evidence type="ECO:0000256" key="7">
    <source>
        <dbReference type="ARBA" id="ARBA00022777"/>
    </source>
</evidence>
<keyword evidence="8 11" id="KW-0067">ATP-binding</keyword>
<dbReference type="Gene3D" id="2.10.25.10">
    <property type="entry name" value="Laminin"/>
    <property type="match status" value="1"/>
</dbReference>
<dbReference type="InterPro" id="IPR017441">
    <property type="entry name" value="Protein_kinase_ATP_BS"/>
</dbReference>
<feature type="compositionally biased region" description="Basic and acidic residues" evidence="12">
    <location>
        <begin position="1349"/>
        <end position="1358"/>
    </location>
</feature>
<protein>
    <recommendedName>
        <fullName evidence="3">non-specific serine/threonine protein kinase</fullName>
        <ecNumber evidence="3">2.7.11.1</ecNumber>
    </recommendedName>
</protein>
<keyword evidence="5" id="KW-0808">Transferase</keyword>
<keyword evidence="6 11" id="KW-0547">Nucleotide-binding</keyword>
<dbReference type="VEuPathDB" id="AmoebaDB:ACA1_261400"/>
<evidence type="ECO:0000256" key="6">
    <source>
        <dbReference type="ARBA" id="ARBA00022741"/>
    </source>
</evidence>
<evidence type="ECO:0000256" key="11">
    <source>
        <dbReference type="PROSITE-ProRule" id="PRU10141"/>
    </source>
</evidence>
<organism evidence="15 16">
    <name type="scientific">Acanthamoeba castellanii (strain ATCC 30010 / Neff)</name>
    <dbReference type="NCBI Taxonomy" id="1257118"/>
    <lineage>
        <taxon>Eukaryota</taxon>
        <taxon>Amoebozoa</taxon>
        <taxon>Discosea</taxon>
        <taxon>Longamoebia</taxon>
        <taxon>Centramoebida</taxon>
        <taxon>Acanthamoebidae</taxon>
        <taxon>Acanthamoeba</taxon>
    </lineage>
</organism>
<dbReference type="Gene3D" id="1.10.510.10">
    <property type="entry name" value="Transferase(Phosphotransferase) domain 1"/>
    <property type="match status" value="2"/>
</dbReference>
<dbReference type="GO" id="GO:0005524">
    <property type="term" value="F:ATP binding"/>
    <property type="evidence" value="ECO:0007669"/>
    <property type="project" value="UniProtKB-UniRule"/>
</dbReference>
<feature type="non-terminal residue" evidence="15">
    <location>
        <position position="1644"/>
    </location>
</feature>
<dbReference type="InterPro" id="IPR051681">
    <property type="entry name" value="Ser/Thr_Kinases-Pseudokinases"/>
</dbReference>
<name>L8GF66_ACACF</name>
<evidence type="ECO:0000259" key="14">
    <source>
        <dbReference type="PROSITE" id="PS50011"/>
    </source>
</evidence>